<dbReference type="PANTHER" id="PTHR43877:SF2">
    <property type="entry name" value="AMINOALKYLPHOSPHONATE N-ACETYLTRANSFERASE-RELATED"/>
    <property type="match status" value="1"/>
</dbReference>
<evidence type="ECO:0000256" key="1">
    <source>
        <dbReference type="ARBA" id="ARBA00022679"/>
    </source>
</evidence>
<keyword evidence="2" id="KW-0012">Acyltransferase</keyword>
<dbReference type="InterPro" id="IPR050832">
    <property type="entry name" value="Bact_Acetyltransf"/>
</dbReference>
<evidence type="ECO:0000313" key="4">
    <source>
        <dbReference type="EMBL" id="XBO47894.1"/>
    </source>
</evidence>
<feature type="domain" description="N-acetyltransferase" evidence="3">
    <location>
        <begin position="2"/>
        <end position="145"/>
    </location>
</feature>
<accession>A0AAU7K6K3</accession>
<gene>
    <name evidence="4" type="ORF">ABEG20_21630</name>
</gene>
<proteinExistence type="predicted"/>
<name>A0AAU7K6K3_9SPHI</name>
<dbReference type="PROSITE" id="PS51186">
    <property type="entry name" value="GNAT"/>
    <property type="match status" value="1"/>
</dbReference>
<dbReference type="EMBL" id="CP157485">
    <property type="protein sequence ID" value="XBO47894.1"/>
    <property type="molecule type" value="Genomic_DNA"/>
</dbReference>
<reference evidence="4" key="1">
    <citation type="submission" date="2024-05" db="EMBL/GenBank/DDBJ databases">
        <authorList>
            <person name="Kim S."/>
            <person name="Heo J."/>
            <person name="Choi H."/>
            <person name="Choi Y."/>
            <person name="Kwon S.-W."/>
            <person name="Kim Y."/>
        </authorList>
    </citation>
    <scope>NUCLEOTIDE SEQUENCE</scope>
    <source>
        <strain evidence="4">KACC 23697</strain>
    </source>
</reference>
<dbReference type="SUPFAM" id="SSF55729">
    <property type="entry name" value="Acyl-CoA N-acyltransferases (Nat)"/>
    <property type="match status" value="1"/>
</dbReference>
<dbReference type="CDD" id="cd04301">
    <property type="entry name" value="NAT_SF"/>
    <property type="match status" value="1"/>
</dbReference>
<organism evidence="4">
    <name type="scientific">Pedobacter sp. KACC 23697</name>
    <dbReference type="NCBI Taxonomy" id="3149230"/>
    <lineage>
        <taxon>Bacteria</taxon>
        <taxon>Pseudomonadati</taxon>
        <taxon>Bacteroidota</taxon>
        <taxon>Sphingobacteriia</taxon>
        <taxon>Sphingobacteriales</taxon>
        <taxon>Sphingobacteriaceae</taxon>
        <taxon>Pedobacter</taxon>
    </lineage>
</organism>
<dbReference type="PANTHER" id="PTHR43877">
    <property type="entry name" value="AMINOALKYLPHOSPHONATE N-ACETYLTRANSFERASE-RELATED-RELATED"/>
    <property type="match status" value="1"/>
</dbReference>
<evidence type="ECO:0000256" key="2">
    <source>
        <dbReference type="ARBA" id="ARBA00023315"/>
    </source>
</evidence>
<dbReference type="InterPro" id="IPR016181">
    <property type="entry name" value="Acyl_CoA_acyltransferase"/>
</dbReference>
<dbReference type="Gene3D" id="3.40.630.30">
    <property type="match status" value="1"/>
</dbReference>
<dbReference type="AlphaFoldDB" id="A0AAU7K6K3"/>
<evidence type="ECO:0000259" key="3">
    <source>
        <dbReference type="PROSITE" id="PS51186"/>
    </source>
</evidence>
<dbReference type="GO" id="GO:0016747">
    <property type="term" value="F:acyltransferase activity, transferring groups other than amino-acyl groups"/>
    <property type="evidence" value="ECO:0007669"/>
    <property type="project" value="InterPro"/>
</dbReference>
<dbReference type="RefSeq" id="WP_406825290.1">
    <property type="nucleotide sequence ID" value="NZ_CP157485.1"/>
</dbReference>
<protein>
    <submittedName>
        <fullName evidence="4">GNAT family N-acetyltransferase</fullName>
    </submittedName>
</protein>
<dbReference type="Pfam" id="PF00583">
    <property type="entry name" value="Acetyltransf_1"/>
    <property type="match status" value="1"/>
</dbReference>
<sequence length="150" mass="17273">MVKTRAITEKDAESVAGLSTQLGYGSNIEQILFRIRQIDNNNGNCAYVAIFENKVVGWIHGFYTLRIESDAFVEIGGLVVDAAYRNLKIGKQLIDCVKLWAKQHQVKKLKVRCNTKRTESHQFYERVGFKENKRQVAFEMDLQEYPQLIS</sequence>
<dbReference type="InterPro" id="IPR000182">
    <property type="entry name" value="GNAT_dom"/>
</dbReference>
<keyword evidence="1" id="KW-0808">Transferase</keyword>